<dbReference type="Gene3D" id="1.20.1260.10">
    <property type="match status" value="1"/>
</dbReference>
<dbReference type="Pfam" id="PF13794">
    <property type="entry name" value="MiaE_2"/>
    <property type="match status" value="1"/>
</dbReference>
<keyword evidence="3" id="KW-1185">Reference proteome</keyword>
<reference evidence="2 3" key="1">
    <citation type="submission" date="2020-08" db="EMBL/GenBank/DDBJ databases">
        <title>Winkia gen. nov., sp. nov., isolated from faeces of the Anser albifrons in China.</title>
        <authorList>
            <person name="Liu Q."/>
        </authorList>
    </citation>
    <scope>NUCLEOTIDE SEQUENCE [LARGE SCALE GENOMIC DNA]</scope>
    <source>
        <strain evidence="2 3">C62</strain>
    </source>
</reference>
<dbReference type="InterPro" id="IPR059125">
    <property type="entry name" value="Ferritin_actino"/>
</dbReference>
<dbReference type="RefSeq" id="WP_191072293.1">
    <property type="nucleotide sequence ID" value="NZ_CP060506.1"/>
</dbReference>
<dbReference type="Proteomes" id="UP000627538">
    <property type="component" value="Unassembled WGS sequence"/>
</dbReference>
<feature type="domain" description="Ferritin-like" evidence="1">
    <location>
        <begin position="4"/>
        <end position="168"/>
    </location>
</feature>
<evidence type="ECO:0000259" key="1">
    <source>
        <dbReference type="Pfam" id="PF13794"/>
    </source>
</evidence>
<dbReference type="InterPro" id="IPR012347">
    <property type="entry name" value="Ferritin-like"/>
</dbReference>
<proteinExistence type="predicted"/>
<gene>
    <name evidence="2" type="ORF">H8R10_08055</name>
</gene>
<evidence type="ECO:0000313" key="2">
    <source>
        <dbReference type="EMBL" id="MBD3690177.1"/>
    </source>
</evidence>
<evidence type="ECO:0000313" key="3">
    <source>
        <dbReference type="Proteomes" id="UP000627538"/>
    </source>
</evidence>
<dbReference type="AlphaFoldDB" id="A0A8I0GG27"/>
<organism evidence="2 3">
    <name type="scientific">Nanchangia anserum</name>
    <dbReference type="NCBI Taxonomy" id="2692125"/>
    <lineage>
        <taxon>Bacteria</taxon>
        <taxon>Bacillati</taxon>
        <taxon>Actinomycetota</taxon>
        <taxon>Actinomycetes</taxon>
        <taxon>Actinomycetales</taxon>
        <taxon>Actinomycetaceae</taxon>
        <taxon>Nanchangia</taxon>
    </lineage>
</organism>
<accession>A0A8I0GG27</accession>
<protein>
    <recommendedName>
        <fullName evidence="1">Ferritin-like domain-containing protein</fullName>
    </recommendedName>
</protein>
<dbReference type="EMBL" id="JACRUO010000003">
    <property type="protein sequence ID" value="MBD3690177.1"/>
    <property type="molecule type" value="Genomic_DNA"/>
</dbReference>
<name>A0A8I0GG27_9ACTO</name>
<sequence>MDKELIGLGAYLCVNAHGRLVKDSQLAPSMVQQIELARIADRAWQAFEFLEKAGEADGHDIITLMRPSHGLVNHLEERLRPSDWWDRVAKTYVSLGMMGDLWWLLAERMGETEGMSDDVRHAWGHTEWARDLISAGDVNEPTLHARLSLWGRRVLGDVLSTAMAAVSGYPGLAGIVDAEREDIIHTLTEAHTRRMREAGLKG</sequence>
<comment type="caution">
    <text evidence="2">The sequence shown here is derived from an EMBL/GenBank/DDBJ whole genome shotgun (WGS) entry which is preliminary data.</text>
</comment>